<proteinExistence type="predicted"/>
<keyword evidence="3" id="KW-1185">Reference proteome</keyword>
<dbReference type="AlphaFoldDB" id="A0A9J6P5I6"/>
<organism evidence="2 3">
    <name type="scientific">Oceanirhabdus seepicola</name>
    <dbReference type="NCBI Taxonomy" id="2828781"/>
    <lineage>
        <taxon>Bacteria</taxon>
        <taxon>Bacillati</taxon>
        <taxon>Bacillota</taxon>
        <taxon>Clostridia</taxon>
        <taxon>Eubacteriales</taxon>
        <taxon>Clostridiaceae</taxon>
        <taxon>Oceanirhabdus</taxon>
    </lineage>
</organism>
<accession>A0A9J6P5I6</accession>
<dbReference type="InterPro" id="IPR013216">
    <property type="entry name" value="Methyltransf_11"/>
</dbReference>
<dbReference type="InterPro" id="IPR029063">
    <property type="entry name" value="SAM-dependent_MTases_sf"/>
</dbReference>
<feature type="domain" description="Methyltransferase type 11" evidence="1">
    <location>
        <begin position="153"/>
        <end position="244"/>
    </location>
</feature>
<dbReference type="GO" id="GO:0008757">
    <property type="term" value="F:S-adenosylmethionine-dependent methyltransferase activity"/>
    <property type="evidence" value="ECO:0007669"/>
    <property type="project" value="InterPro"/>
</dbReference>
<dbReference type="RefSeq" id="WP_250860979.1">
    <property type="nucleotide sequence ID" value="NZ_JAGSOJ010000004.1"/>
</dbReference>
<dbReference type="Proteomes" id="UP001056429">
    <property type="component" value="Unassembled WGS sequence"/>
</dbReference>
<dbReference type="Pfam" id="PF08241">
    <property type="entry name" value="Methyltransf_11"/>
    <property type="match status" value="1"/>
</dbReference>
<dbReference type="SUPFAM" id="SSF158997">
    <property type="entry name" value="Trm112p-like"/>
    <property type="match status" value="1"/>
</dbReference>
<dbReference type="Gene3D" id="3.40.50.150">
    <property type="entry name" value="Vaccinia Virus protein VP39"/>
    <property type="match status" value="1"/>
</dbReference>
<reference evidence="2" key="2">
    <citation type="submission" date="2021-04" db="EMBL/GenBank/DDBJ databases">
        <authorList>
            <person name="Dong X."/>
        </authorList>
    </citation>
    <scope>NUCLEOTIDE SEQUENCE</scope>
    <source>
        <strain evidence="2">ZWT</strain>
    </source>
</reference>
<dbReference type="CDD" id="cd02440">
    <property type="entry name" value="AdoMet_MTases"/>
    <property type="match status" value="1"/>
</dbReference>
<keyword evidence="2" id="KW-0808">Transferase</keyword>
<protein>
    <submittedName>
        <fullName evidence="2">Methyltransferase domain-containing protein</fullName>
    </submittedName>
</protein>
<dbReference type="EMBL" id="JAGSOJ010000004">
    <property type="protein sequence ID" value="MCM1991843.1"/>
    <property type="molecule type" value="Genomic_DNA"/>
</dbReference>
<sequence length="333" mass="38518">MHKQHINMLECPVCHGDLIWEIKEQKGDRVINAEIICSKCKADYEVRDEIAVFLTPDLPRNDLWEKGESGLEKHFKENPEIYKELMTTPEEELNGADYWFKASYLDMKGNYEESSRMYKRTHEKIYTQDSINGLKSQKEFVIKNIENDNDTIVDIASGKGYLVEAMLQDTNNYIIATDFSPIILERNREYFKFKGLYEKLSLIAFDARKTPFKNNSIQIMTSNVGIQNIEDPGNVIDEMNRITKGKFMSIMHLIDENDKVHIELFENYGGLDYATKERAKDTFKRNSWNSEIQNSFMAEIKPTPTGKILDGGQIDGFPIQDTKVEFCVIVASK</sequence>
<name>A0A9J6P5I6_9CLOT</name>
<gene>
    <name evidence="2" type="ORF">KDK92_19055</name>
</gene>
<dbReference type="GO" id="GO:0032259">
    <property type="term" value="P:methylation"/>
    <property type="evidence" value="ECO:0007669"/>
    <property type="project" value="UniProtKB-KW"/>
</dbReference>
<reference evidence="2" key="1">
    <citation type="journal article" date="2021" name="mSystems">
        <title>Bacteria and Archaea Synergistically Convert Glycine Betaine to Biogenic Methane in the Formosa Cold Seep of the South China Sea.</title>
        <authorList>
            <person name="Li L."/>
            <person name="Zhang W."/>
            <person name="Zhang S."/>
            <person name="Song L."/>
            <person name="Sun Q."/>
            <person name="Zhang H."/>
            <person name="Xiang H."/>
            <person name="Dong X."/>
        </authorList>
    </citation>
    <scope>NUCLEOTIDE SEQUENCE</scope>
    <source>
        <strain evidence="2">ZWT</strain>
    </source>
</reference>
<evidence type="ECO:0000313" key="3">
    <source>
        <dbReference type="Proteomes" id="UP001056429"/>
    </source>
</evidence>
<dbReference type="Gene3D" id="2.20.25.10">
    <property type="match status" value="1"/>
</dbReference>
<comment type="caution">
    <text evidence="2">The sequence shown here is derived from an EMBL/GenBank/DDBJ whole genome shotgun (WGS) entry which is preliminary data.</text>
</comment>
<evidence type="ECO:0000313" key="2">
    <source>
        <dbReference type="EMBL" id="MCM1991843.1"/>
    </source>
</evidence>
<keyword evidence="2" id="KW-0489">Methyltransferase</keyword>
<dbReference type="SUPFAM" id="SSF53335">
    <property type="entry name" value="S-adenosyl-L-methionine-dependent methyltransferases"/>
    <property type="match status" value="1"/>
</dbReference>
<evidence type="ECO:0000259" key="1">
    <source>
        <dbReference type="Pfam" id="PF08241"/>
    </source>
</evidence>